<name>A0A6A6EL21_9PEZI</name>
<evidence type="ECO:0000313" key="2">
    <source>
        <dbReference type="Proteomes" id="UP000800200"/>
    </source>
</evidence>
<reference evidence="1" key="1">
    <citation type="journal article" date="2020" name="Stud. Mycol.">
        <title>101 Dothideomycetes genomes: a test case for predicting lifestyles and emergence of pathogens.</title>
        <authorList>
            <person name="Haridas S."/>
            <person name="Albert R."/>
            <person name="Binder M."/>
            <person name="Bloem J."/>
            <person name="Labutti K."/>
            <person name="Salamov A."/>
            <person name="Andreopoulos B."/>
            <person name="Baker S."/>
            <person name="Barry K."/>
            <person name="Bills G."/>
            <person name="Bluhm B."/>
            <person name="Cannon C."/>
            <person name="Castanera R."/>
            <person name="Culley D."/>
            <person name="Daum C."/>
            <person name="Ezra D."/>
            <person name="Gonzalez J."/>
            <person name="Henrissat B."/>
            <person name="Kuo A."/>
            <person name="Liang C."/>
            <person name="Lipzen A."/>
            <person name="Lutzoni F."/>
            <person name="Magnuson J."/>
            <person name="Mondo S."/>
            <person name="Nolan M."/>
            <person name="Ohm R."/>
            <person name="Pangilinan J."/>
            <person name="Park H.-J."/>
            <person name="Ramirez L."/>
            <person name="Alfaro M."/>
            <person name="Sun H."/>
            <person name="Tritt A."/>
            <person name="Yoshinaga Y."/>
            <person name="Zwiers L.-H."/>
            <person name="Turgeon B."/>
            <person name="Goodwin S."/>
            <person name="Spatafora J."/>
            <person name="Crous P."/>
            <person name="Grigoriev I."/>
        </authorList>
    </citation>
    <scope>NUCLEOTIDE SEQUENCE</scope>
    <source>
        <strain evidence="1">CBS 207.26</strain>
    </source>
</reference>
<evidence type="ECO:0000313" key="1">
    <source>
        <dbReference type="EMBL" id="KAF2191642.1"/>
    </source>
</evidence>
<accession>A0A6A6EL21</accession>
<dbReference type="Proteomes" id="UP000800200">
    <property type="component" value="Unassembled WGS sequence"/>
</dbReference>
<evidence type="ECO:0008006" key="3">
    <source>
        <dbReference type="Google" id="ProtNLM"/>
    </source>
</evidence>
<sequence length="983" mass="111772">MDHVPLPKDPQLHAEEVDYLLTKDDLYDGLGFLTYPERKGWSTKDIFSAEAFAQTVHTTSTFIQAWLWFGLGHEVLGPSFTPEKFVRRNANGDPILSTQGLLPLAKQWIQSQHRLSPHECSKRCRHLSVCLQRSERAIITLEGEEEYMGKLYGSVARSVLVLAEFLMEAIKKAYPLDASETLLDLHWDCLRAGGRKYFERILADPEKRWCKSEPRKLSIQANSIATLNYYANLQPPSWSRFSTLRKNHTDCTEDSCKAYQINPVTYETRHAVPDTDCGCLKASADTEKIGAILKQGSIPILCVESDSSHDNVQLRVEACRPNRRYVAISHVWADGMGDPKSNALPSCQLKKLKGLIDTLPRDKPSEHLGVVEALAGLCKRLFLILSKNESLHRELAQMFCTAYSEDGLSEMVSETYCFDVVDGDFGIQQMLRMATRSRKLMKMIGKFMRLFMGDERLRKELSIWAQEVERIMEAMNSLDDDTSSHTSDDYTSDDYTSDDLSRILSSANLSDLDGSRNRHNHDEDLGLWIDTICCPVAPDGDEQLLALKLLAISKLKQTYEDAEHVLVIDTYLESIDSSSLSDLELLMRIFVSGWTRRLWTLQEGVMANRLWFQFADRAVELSPLFRNFQNNHDLNEAPLLHDVENMMDQLVVFRGKEGFLARSGPSKLWNALRCRSVSYPPDEVLCIANLMNIDISHILEENKVPTMENLWDQMASIPSAVIFWICPRLATPGYHWAPSTFLGRNTSPYFGSGPLETKRAKLRVEGLQVELPGFYCPMPLPASKHFHMHDDSGTWYCVSRNGYDSSKDAVKSAPIELGTQWAIIISQIPAPEQHSRGEEGIEITEHQPWRRAQYVEIKHFEAESATTFVRMHSNLSVKLLADADMIIPAARSCAQEVEKEIAQEQIHGENSVEDLLARRIKELLEVMKWEEVRQGVGHFGQVGDPPSEAYVERFKDFVKSYMKDKSFGIKVIRTVDTQRWVVD</sequence>
<dbReference type="EMBL" id="ML994616">
    <property type="protein sequence ID" value="KAF2191642.1"/>
    <property type="molecule type" value="Genomic_DNA"/>
</dbReference>
<proteinExistence type="predicted"/>
<keyword evidence="2" id="KW-1185">Reference proteome</keyword>
<gene>
    <name evidence="1" type="ORF">K469DRAFT_718663</name>
</gene>
<dbReference type="PANTHER" id="PTHR39596:SF2">
    <property type="entry name" value="HET DOMAIN PROTEIN (AFU_ORTHOLOGUE AFUA_1G17550)-RELATED"/>
    <property type="match status" value="1"/>
</dbReference>
<dbReference type="PANTHER" id="PTHR39596">
    <property type="match status" value="1"/>
</dbReference>
<protein>
    <recommendedName>
        <fullName evidence="3">Heterokaryon incompatibility domain-containing protein</fullName>
    </recommendedName>
</protein>
<dbReference type="OrthoDB" id="2426273at2759"/>
<dbReference type="AlphaFoldDB" id="A0A6A6EL21"/>
<organism evidence="1 2">
    <name type="scientific">Zopfia rhizophila CBS 207.26</name>
    <dbReference type="NCBI Taxonomy" id="1314779"/>
    <lineage>
        <taxon>Eukaryota</taxon>
        <taxon>Fungi</taxon>
        <taxon>Dikarya</taxon>
        <taxon>Ascomycota</taxon>
        <taxon>Pezizomycotina</taxon>
        <taxon>Dothideomycetes</taxon>
        <taxon>Dothideomycetes incertae sedis</taxon>
        <taxon>Zopfiaceae</taxon>
        <taxon>Zopfia</taxon>
    </lineage>
</organism>